<name>A0A1Q5Q0P7_9ACTO</name>
<accession>A0A1Q5Q0P7</accession>
<keyword evidence="3" id="KW-0949">S-adenosyl-L-methionine</keyword>
<dbReference type="PROSITE" id="PS51682">
    <property type="entry name" value="SAM_OMT_I"/>
    <property type="match status" value="1"/>
</dbReference>
<evidence type="ECO:0000256" key="2">
    <source>
        <dbReference type="ARBA" id="ARBA00022679"/>
    </source>
</evidence>
<dbReference type="SUPFAM" id="SSF53335">
    <property type="entry name" value="S-adenosyl-L-methionine-dependent methyltransferases"/>
    <property type="match status" value="1"/>
</dbReference>
<dbReference type="InterPro" id="IPR002935">
    <property type="entry name" value="SAM_O-MeTrfase"/>
</dbReference>
<evidence type="ECO:0000313" key="4">
    <source>
        <dbReference type="EMBL" id="OKL53441.1"/>
    </source>
</evidence>
<dbReference type="InterPro" id="IPR029063">
    <property type="entry name" value="SAM-dependent_MTases_sf"/>
</dbReference>
<evidence type="ECO:0000256" key="1">
    <source>
        <dbReference type="ARBA" id="ARBA00022603"/>
    </source>
</evidence>
<keyword evidence="1 4" id="KW-0489">Methyltransferase</keyword>
<dbReference type="AlphaFoldDB" id="A0A1Q5Q0P7"/>
<dbReference type="PANTHER" id="PTHR10509:SF85">
    <property type="entry name" value="O-METHYLTRANSFERASE RV1220C-RELATED"/>
    <property type="match status" value="1"/>
</dbReference>
<dbReference type="GO" id="GO:0032259">
    <property type="term" value="P:methylation"/>
    <property type="evidence" value="ECO:0007669"/>
    <property type="project" value="UniProtKB-KW"/>
</dbReference>
<dbReference type="Pfam" id="PF01596">
    <property type="entry name" value="Methyltransf_3"/>
    <property type="match status" value="1"/>
</dbReference>
<sequence length="214" mass="22846">MSVDKALSWAFTEDYIPEPDGPAHARTLAEEFGVTPISTGMGATLRALASASGAHSVAEIGTGTGTSAAWLLSGMDPEGVLTSIDVEPEYQSAARQVLRAMKVKSAQARLISGRALDVLPRLANGAYDLVFVDGDPEETPEYVTHAIRMLRPGGLLIVAGALWHDRVPEPARRDADTVRMRELVRTVRADERLTPLLIGAGDGLLVAVNRPPTR</sequence>
<dbReference type="GO" id="GO:0008757">
    <property type="term" value="F:S-adenosylmethionine-dependent methyltransferase activity"/>
    <property type="evidence" value="ECO:0007669"/>
    <property type="project" value="TreeGrafter"/>
</dbReference>
<gene>
    <name evidence="4" type="ORF">BSZ39_09515</name>
</gene>
<dbReference type="GO" id="GO:0008171">
    <property type="term" value="F:O-methyltransferase activity"/>
    <property type="evidence" value="ECO:0007669"/>
    <property type="project" value="InterPro"/>
</dbReference>
<dbReference type="InterPro" id="IPR050362">
    <property type="entry name" value="Cation-dep_OMT"/>
</dbReference>
<dbReference type="OrthoDB" id="4774874at2"/>
<dbReference type="EMBL" id="MQVR01000061">
    <property type="protein sequence ID" value="OKL53441.1"/>
    <property type="molecule type" value="Genomic_DNA"/>
</dbReference>
<reference evidence="5" key="1">
    <citation type="submission" date="2016-12" db="EMBL/GenBank/DDBJ databases">
        <authorList>
            <person name="Meng X."/>
        </authorList>
    </citation>
    <scope>NUCLEOTIDE SEQUENCE [LARGE SCALE GENOMIC DNA]</scope>
    <source>
        <strain evidence="5">DSM 19116</strain>
    </source>
</reference>
<comment type="caution">
    <text evidence="4">The sequence shown here is derived from an EMBL/GenBank/DDBJ whole genome shotgun (WGS) entry which is preliminary data.</text>
</comment>
<dbReference type="STRING" id="208480.SAMN02910418_01062"/>
<evidence type="ECO:0000313" key="5">
    <source>
        <dbReference type="Proteomes" id="UP000185628"/>
    </source>
</evidence>
<organism evidence="4 5">
    <name type="scientific">Bowdeniella nasicola</name>
    <dbReference type="NCBI Taxonomy" id="208480"/>
    <lineage>
        <taxon>Bacteria</taxon>
        <taxon>Bacillati</taxon>
        <taxon>Actinomycetota</taxon>
        <taxon>Actinomycetes</taxon>
        <taxon>Actinomycetales</taxon>
        <taxon>Actinomycetaceae</taxon>
        <taxon>Bowdeniella</taxon>
    </lineage>
</organism>
<proteinExistence type="predicted"/>
<keyword evidence="5" id="KW-1185">Reference proteome</keyword>
<dbReference type="RefSeq" id="WP_073717102.1">
    <property type="nucleotide sequence ID" value="NZ_MQVR01000061.1"/>
</dbReference>
<dbReference type="Proteomes" id="UP000185628">
    <property type="component" value="Unassembled WGS sequence"/>
</dbReference>
<dbReference type="PANTHER" id="PTHR10509">
    <property type="entry name" value="O-METHYLTRANSFERASE-RELATED"/>
    <property type="match status" value="1"/>
</dbReference>
<evidence type="ECO:0000256" key="3">
    <source>
        <dbReference type="ARBA" id="ARBA00022691"/>
    </source>
</evidence>
<keyword evidence="2 4" id="KW-0808">Transferase</keyword>
<dbReference type="Gene3D" id="3.40.50.150">
    <property type="entry name" value="Vaccinia Virus protein VP39"/>
    <property type="match status" value="1"/>
</dbReference>
<protein>
    <submittedName>
        <fullName evidence="4">Methyltransferase</fullName>
    </submittedName>
</protein>
<dbReference type="CDD" id="cd02440">
    <property type="entry name" value="AdoMet_MTases"/>
    <property type="match status" value="1"/>
</dbReference>